<dbReference type="Proteomes" id="UP000215902">
    <property type="component" value="Unassembled WGS sequence"/>
</dbReference>
<comment type="caution">
    <text evidence="9">The sequence shown here is derived from an EMBL/GenBank/DDBJ whole genome shotgun (WGS) entry which is preliminary data.</text>
</comment>
<gene>
    <name evidence="9" type="ORF">BOX15_Mlig033343g2</name>
</gene>
<evidence type="ECO:0000256" key="1">
    <source>
        <dbReference type="ARBA" id="ARBA00004141"/>
    </source>
</evidence>
<feature type="transmembrane region" description="Helical" evidence="8">
    <location>
        <begin position="775"/>
        <end position="800"/>
    </location>
</feature>
<keyword evidence="5 8" id="KW-0472">Membrane</keyword>
<feature type="transmembrane region" description="Helical" evidence="8">
    <location>
        <begin position="120"/>
        <end position="142"/>
    </location>
</feature>
<feature type="transmembrane region" description="Helical" evidence="8">
    <location>
        <begin position="414"/>
        <end position="438"/>
    </location>
</feature>
<feature type="transmembrane region" description="Helical" evidence="8">
    <location>
        <begin position="64"/>
        <end position="87"/>
    </location>
</feature>
<evidence type="ECO:0008006" key="11">
    <source>
        <dbReference type="Google" id="ProtNLM"/>
    </source>
</evidence>
<keyword evidence="4 8" id="KW-1133">Transmembrane helix</keyword>
<proteinExistence type="inferred from homology"/>
<dbReference type="InterPro" id="IPR008795">
    <property type="entry name" value="Prominin"/>
</dbReference>
<sequence length="866" mass="95359">MESYLQSIRSSAMSFLDGSRAWDGGIFQLVGERHLLYSAVVNRSLDRQAIVGDAKSTMLSGGNLTAIVFTVLLVLALITLIVVSICCRRRTDSNASNAMKNKLRLRASRVNQLPISLRRLMGIVSALVLLMALVPLMLSFAANSRLHASVSDSQSNRDGTVANQIQQAFDSVETFLADLVPKARHDVQPVIQWTLDMTAAMKNKSQTAYQNAFREKIGANTLTASSSDLLDRMGLYYYTGVRLGDLSKVVNSALNNLNNARLLSFEADCRRYQVSDSICRNHSKSINDALIIIRQVHNEWAEKPSSMTPQGAFNNVTNLLRDFVGTLDGTNNSPEAQQRIKEKKVNVSIEFNRNISSVFDRELNSTEFILSGLNTKLDDLENKTQKAIGSLRNASTRVQAGYAKSSSRFESMRFGVTTVLLVLLLLTLVLLATESVLIQLPSVAKTRSGILMGGVYASYIAYALAIVFVCLLFCITGYLQTETCRYMYEEKTADSFLVPEVNAIVRELKARAAADPNATDSIPLTGVGRLIGGILDGCQADLPIVKALDAVRYIDTEASNSAEASLEFKKKGRDILRREMSNANLEVLRDENLGDKMRSLRMVFVKYTNYPFADLGGIVGAKSDLLAGAKGVLLVLQELNRYIQSRINNTEDSTWKLADSNRENIGSVLRALGILSNTTDYFVPKTEQLEAKKNVVSVIDTVINSNEHMDRFLRNSTLWTETAVEYYTMHVIDGSTAESKAIADNTTIGFLSVIAPCRNVYNFYQSFVDIPCRSVLYPLSILWFCIAWFLWFAVLLALLVHLSLASLADPASQQQPQASQNLPLDDKYRASNGDQLTSGVTTATEDGGATVEPLLQKKPASSDAAV</sequence>
<evidence type="ECO:0000256" key="8">
    <source>
        <dbReference type="SAM" id="Phobius"/>
    </source>
</evidence>
<evidence type="ECO:0000256" key="5">
    <source>
        <dbReference type="ARBA" id="ARBA00023136"/>
    </source>
</evidence>
<evidence type="ECO:0000256" key="6">
    <source>
        <dbReference type="ARBA" id="ARBA00023180"/>
    </source>
</evidence>
<comment type="subcellular location">
    <subcellularLocation>
        <location evidence="1">Membrane</location>
        <topology evidence="1">Multi-pass membrane protein</topology>
    </subcellularLocation>
</comment>
<dbReference type="AlphaFoldDB" id="A0A267DF24"/>
<accession>A0A267DF24</accession>
<keyword evidence="6" id="KW-0325">Glycoprotein</keyword>
<reference evidence="9 10" key="1">
    <citation type="submission" date="2017-06" db="EMBL/GenBank/DDBJ databases">
        <title>A platform for efficient transgenesis in Macrostomum lignano, a flatworm model organism for stem cell research.</title>
        <authorList>
            <person name="Berezikov E."/>
        </authorList>
    </citation>
    <scope>NUCLEOTIDE SEQUENCE [LARGE SCALE GENOMIC DNA]</scope>
    <source>
        <strain evidence="9">DV1</strain>
        <tissue evidence="9">Whole organism</tissue>
    </source>
</reference>
<protein>
    <recommendedName>
        <fullName evidence="11">Prominin</fullName>
    </recommendedName>
</protein>
<dbReference type="Pfam" id="PF05478">
    <property type="entry name" value="Prominin"/>
    <property type="match status" value="1"/>
</dbReference>
<name>A0A267DF24_9PLAT</name>
<evidence type="ECO:0000313" key="9">
    <source>
        <dbReference type="EMBL" id="PAA47172.1"/>
    </source>
</evidence>
<feature type="transmembrane region" description="Helical" evidence="8">
    <location>
        <begin position="459"/>
        <end position="479"/>
    </location>
</feature>
<comment type="similarity">
    <text evidence="2">Belongs to the prominin family.</text>
</comment>
<evidence type="ECO:0000256" key="7">
    <source>
        <dbReference type="SAM" id="MobiDB-lite"/>
    </source>
</evidence>
<evidence type="ECO:0000256" key="2">
    <source>
        <dbReference type="ARBA" id="ARBA00006058"/>
    </source>
</evidence>
<dbReference type="PANTHER" id="PTHR22730">
    <property type="entry name" value="PROMININ PROM PROTEIN"/>
    <property type="match status" value="1"/>
</dbReference>
<dbReference type="EMBL" id="NIVC01004548">
    <property type="protein sequence ID" value="PAA47172.1"/>
    <property type="molecule type" value="Genomic_DNA"/>
</dbReference>
<feature type="region of interest" description="Disordered" evidence="7">
    <location>
        <begin position="815"/>
        <end position="866"/>
    </location>
</feature>
<evidence type="ECO:0000256" key="4">
    <source>
        <dbReference type="ARBA" id="ARBA00022989"/>
    </source>
</evidence>
<dbReference type="GO" id="GO:0016020">
    <property type="term" value="C:membrane"/>
    <property type="evidence" value="ECO:0007669"/>
    <property type="project" value="UniProtKB-SubCell"/>
</dbReference>
<evidence type="ECO:0000256" key="3">
    <source>
        <dbReference type="ARBA" id="ARBA00022692"/>
    </source>
</evidence>
<keyword evidence="3 8" id="KW-0812">Transmembrane</keyword>
<evidence type="ECO:0000313" key="10">
    <source>
        <dbReference type="Proteomes" id="UP000215902"/>
    </source>
</evidence>
<organism evidence="9 10">
    <name type="scientific">Macrostomum lignano</name>
    <dbReference type="NCBI Taxonomy" id="282301"/>
    <lineage>
        <taxon>Eukaryota</taxon>
        <taxon>Metazoa</taxon>
        <taxon>Spiralia</taxon>
        <taxon>Lophotrochozoa</taxon>
        <taxon>Platyhelminthes</taxon>
        <taxon>Rhabditophora</taxon>
        <taxon>Macrostomorpha</taxon>
        <taxon>Macrostomida</taxon>
        <taxon>Macrostomidae</taxon>
        <taxon>Macrostomum</taxon>
    </lineage>
</organism>
<feature type="compositionally biased region" description="Polar residues" evidence="7">
    <location>
        <begin position="832"/>
        <end position="844"/>
    </location>
</feature>
<keyword evidence="10" id="KW-1185">Reference proteome</keyword>
<dbReference type="PANTHER" id="PTHR22730:SF1">
    <property type="entry name" value="PROMININ-LIKE PROTEIN"/>
    <property type="match status" value="1"/>
</dbReference>